<accession>A0ABP0KD06</accession>
<keyword evidence="3" id="KW-0804">Transcription</keyword>
<dbReference type="PROSITE" id="PS51184">
    <property type="entry name" value="JMJC"/>
    <property type="match status" value="1"/>
</dbReference>
<protein>
    <recommendedName>
        <fullName evidence="3">Bifunctional lysine-specific demethylase and histidyl-hydroxylase</fullName>
        <ecNumber evidence="3">1.14.11.-</ecNumber>
    </recommendedName>
</protein>
<dbReference type="Pfam" id="PF08007">
    <property type="entry name" value="JmjC_2"/>
    <property type="match status" value="1"/>
</dbReference>
<dbReference type="Proteomes" id="UP001642484">
    <property type="component" value="Unassembled WGS sequence"/>
</dbReference>
<dbReference type="SUPFAM" id="SSF51197">
    <property type="entry name" value="Clavaminate synthase-like"/>
    <property type="match status" value="1"/>
</dbReference>
<comment type="cofactor">
    <cofactor evidence="3">
        <name>Fe(2+)</name>
        <dbReference type="ChEBI" id="CHEBI:29033"/>
    </cofactor>
    <text evidence="3">Binds 1 Fe(2+) ion per subunit.</text>
</comment>
<gene>
    <name evidence="5" type="ORF">CCMP2556_LOCUS15720</name>
</gene>
<comment type="similarity">
    <text evidence="3">Belongs to the ROX family.</text>
</comment>
<keyword evidence="3" id="KW-0223">Dioxygenase</keyword>
<evidence type="ECO:0000313" key="5">
    <source>
        <dbReference type="EMBL" id="CAK9024673.1"/>
    </source>
</evidence>
<dbReference type="InterPro" id="IPR003347">
    <property type="entry name" value="JmjC_dom"/>
</dbReference>
<reference evidence="5 6" key="1">
    <citation type="submission" date="2024-02" db="EMBL/GenBank/DDBJ databases">
        <authorList>
            <person name="Chen Y."/>
            <person name="Shah S."/>
            <person name="Dougan E. K."/>
            <person name="Thang M."/>
            <person name="Chan C."/>
        </authorList>
    </citation>
    <scope>NUCLEOTIDE SEQUENCE [LARGE SCALE GENOMIC DNA]</scope>
</reference>
<dbReference type="EMBL" id="CAXAMN010008324">
    <property type="protein sequence ID" value="CAK9024673.1"/>
    <property type="molecule type" value="Genomic_DNA"/>
</dbReference>
<evidence type="ECO:0000256" key="2">
    <source>
        <dbReference type="ARBA" id="ARBA00023004"/>
    </source>
</evidence>
<dbReference type="PANTHER" id="PTHR13096:SF8">
    <property type="entry name" value="RIBOSOMAL OXYGENASE 1"/>
    <property type="match status" value="1"/>
</dbReference>
<feature type="domain" description="JmjC" evidence="4">
    <location>
        <begin position="134"/>
        <end position="274"/>
    </location>
</feature>
<keyword evidence="2 3" id="KW-0408">Iron</keyword>
<evidence type="ECO:0000313" key="6">
    <source>
        <dbReference type="Proteomes" id="UP001642484"/>
    </source>
</evidence>
<comment type="function">
    <text evidence="3">Oxygenase that can act as both a histone lysine demethylase and a ribosomal histidine hydroxylase.</text>
</comment>
<dbReference type="InterPro" id="IPR039994">
    <property type="entry name" value="NO66-like"/>
</dbReference>
<comment type="subcellular location">
    <subcellularLocation>
        <location evidence="3">Nucleus</location>
    </subcellularLocation>
</comment>
<keyword evidence="3" id="KW-0805">Transcription regulation</keyword>
<organism evidence="5 6">
    <name type="scientific">Durusdinium trenchii</name>
    <dbReference type="NCBI Taxonomy" id="1381693"/>
    <lineage>
        <taxon>Eukaryota</taxon>
        <taxon>Sar</taxon>
        <taxon>Alveolata</taxon>
        <taxon>Dinophyceae</taxon>
        <taxon>Suessiales</taxon>
        <taxon>Symbiodiniaceae</taxon>
        <taxon>Durusdinium</taxon>
    </lineage>
</organism>
<evidence type="ECO:0000256" key="1">
    <source>
        <dbReference type="ARBA" id="ARBA00022723"/>
    </source>
</evidence>
<comment type="caution">
    <text evidence="5">The sequence shown here is derived from an EMBL/GenBank/DDBJ whole genome shotgun (WGS) entry which is preliminary data.</text>
</comment>
<name>A0ABP0KD06_9DINO</name>
<keyword evidence="6" id="KW-1185">Reference proteome</keyword>
<keyword evidence="3" id="KW-0539">Nucleus</keyword>
<sequence>MGTKTCGDPGAEISRSSGADVAEGLCQDIFDDHFFQEYWERRPLHYCSADKGSSANRLPEALFADDLAAAIDSAAGMNLKMFRSNEMSDLKSPWHSYLAGFSMVINQARFDTHVHNVHGAVLLSHLLRSYSWSEADRHHKVLFDLCKGLANRHFHHVFAVVYLTPPGSQAVRVHTDDQDVILLQVWGSKHWTLYNAPTHLPYTEEMLGKEQAVPENLIGKKEMDFTIHPHDVLYIPRGHLHEAATSSEPSLHITLTVPTSDFCWGVQMVKHLNTHLRNEPFRPDLRSLCQASLAQCLTGPAQHSEEELDSQIQEVLSTWTSSLSAKAVLNAFEHRMDKANFGQEQQFARLSGEGSMALITRNRRVRLMHGIVCLCEEGSEEAIFARPDGRCMKMKITISASKLIRSLTATPQWVRDLPCTDGFERLCILHVLLDAGVIQVFLHGPEESLETNEHSKQ</sequence>
<dbReference type="PANTHER" id="PTHR13096">
    <property type="entry name" value="MINA53 MYC INDUCED NUCLEAR ANTIGEN"/>
    <property type="match status" value="1"/>
</dbReference>
<dbReference type="EC" id="1.14.11.-" evidence="3"/>
<proteinExistence type="inferred from homology"/>
<evidence type="ECO:0000259" key="4">
    <source>
        <dbReference type="PROSITE" id="PS51184"/>
    </source>
</evidence>
<keyword evidence="3" id="KW-0560">Oxidoreductase</keyword>
<keyword evidence="1 3" id="KW-0479">Metal-binding</keyword>
<evidence type="ECO:0000256" key="3">
    <source>
        <dbReference type="RuleBase" id="RU366061"/>
    </source>
</evidence>
<dbReference type="Gene3D" id="2.60.120.650">
    <property type="entry name" value="Cupin"/>
    <property type="match status" value="1"/>
</dbReference>